<keyword evidence="5 7" id="KW-1133">Transmembrane helix</keyword>
<dbReference type="Gene3D" id="1.10.3720.10">
    <property type="entry name" value="MetI-like"/>
    <property type="match status" value="1"/>
</dbReference>
<evidence type="ECO:0000313" key="9">
    <source>
        <dbReference type="EMBL" id="MBB6481353.1"/>
    </source>
</evidence>
<evidence type="ECO:0000313" key="10">
    <source>
        <dbReference type="Proteomes" id="UP000587760"/>
    </source>
</evidence>
<comment type="similarity">
    <text evidence="7">Belongs to the binding-protein-dependent transport system permease family.</text>
</comment>
<evidence type="ECO:0000256" key="4">
    <source>
        <dbReference type="ARBA" id="ARBA00022692"/>
    </source>
</evidence>
<dbReference type="SUPFAM" id="SSF161098">
    <property type="entry name" value="MetI-like"/>
    <property type="match status" value="1"/>
</dbReference>
<feature type="transmembrane region" description="Helical" evidence="7">
    <location>
        <begin position="7"/>
        <end position="24"/>
    </location>
</feature>
<dbReference type="Proteomes" id="UP000587760">
    <property type="component" value="Unassembled WGS sequence"/>
</dbReference>
<dbReference type="PANTHER" id="PTHR30465:SF0">
    <property type="entry name" value="OLIGOPEPTIDE TRANSPORT SYSTEM PERMEASE PROTEIN APPB"/>
    <property type="match status" value="1"/>
</dbReference>
<proteinExistence type="inferred from homology"/>
<feature type="transmembrane region" description="Helical" evidence="7">
    <location>
        <begin position="184"/>
        <end position="217"/>
    </location>
</feature>
<feature type="transmembrane region" description="Helical" evidence="7">
    <location>
        <begin position="152"/>
        <end position="172"/>
    </location>
</feature>
<evidence type="ECO:0000256" key="7">
    <source>
        <dbReference type="RuleBase" id="RU363032"/>
    </source>
</evidence>
<feature type="transmembrane region" description="Helical" evidence="7">
    <location>
        <begin position="346"/>
        <end position="367"/>
    </location>
</feature>
<dbReference type="GO" id="GO:0055085">
    <property type="term" value="P:transmembrane transport"/>
    <property type="evidence" value="ECO:0007669"/>
    <property type="project" value="InterPro"/>
</dbReference>
<comment type="caution">
    <text evidence="9">The sequence shown here is derived from an EMBL/GenBank/DDBJ whole genome shotgun (WGS) entry which is preliminary data.</text>
</comment>
<dbReference type="EMBL" id="JACHGJ010000006">
    <property type="protein sequence ID" value="MBB6481353.1"/>
    <property type="molecule type" value="Genomic_DNA"/>
</dbReference>
<protein>
    <submittedName>
        <fullName evidence="9">Peptide/nickel transport system permease protein</fullName>
    </submittedName>
</protein>
<feature type="transmembrane region" description="Helical" evidence="7">
    <location>
        <begin position="61"/>
        <end position="82"/>
    </location>
</feature>
<keyword evidence="10" id="KW-1185">Reference proteome</keyword>
<keyword evidence="4 7" id="KW-0812">Transmembrane</keyword>
<name>A0A841RBP2_9SPIO</name>
<keyword evidence="3" id="KW-1003">Cell membrane</keyword>
<dbReference type="InterPro" id="IPR045621">
    <property type="entry name" value="BPD_transp_1_N"/>
</dbReference>
<keyword evidence="6 7" id="KW-0472">Membrane</keyword>
<feature type="domain" description="ABC transmembrane type-1" evidence="8">
    <location>
        <begin position="148"/>
        <end position="364"/>
    </location>
</feature>
<feature type="transmembrane region" description="Helical" evidence="7">
    <location>
        <begin position="30"/>
        <end position="49"/>
    </location>
</feature>
<dbReference type="Pfam" id="PF00528">
    <property type="entry name" value="BPD_transp_1"/>
    <property type="match status" value="1"/>
</dbReference>
<dbReference type="AlphaFoldDB" id="A0A841RBP2"/>
<evidence type="ECO:0000256" key="6">
    <source>
        <dbReference type="ARBA" id="ARBA00023136"/>
    </source>
</evidence>
<dbReference type="InterPro" id="IPR000515">
    <property type="entry name" value="MetI-like"/>
</dbReference>
<evidence type="ECO:0000259" key="8">
    <source>
        <dbReference type="PROSITE" id="PS50928"/>
    </source>
</evidence>
<organism evidence="9 10">
    <name type="scientific">Spirochaeta isovalerica</name>
    <dbReference type="NCBI Taxonomy" id="150"/>
    <lineage>
        <taxon>Bacteria</taxon>
        <taxon>Pseudomonadati</taxon>
        <taxon>Spirochaetota</taxon>
        <taxon>Spirochaetia</taxon>
        <taxon>Spirochaetales</taxon>
        <taxon>Spirochaetaceae</taxon>
        <taxon>Spirochaeta</taxon>
    </lineage>
</organism>
<dbReference type="CDD" id="cd06261">
    <property type="entry name" value="TM_PBP2"/>
    <property type="match status" value="1"/>
</dbReference>
<reference evidence="9 10" key="1">
    <citation type="submission" date="2020-08" db="EMBL/GenBank/DDBJ databases">
        <title>Genomic Encyclopedia of Type Strains, Phase IV (KMG-IV): sequencing the most valuable type-strain genomes for metagenomic binning, comparative biology and taxonomic classification.</title>
        <authorList>
            <person name="Goeker M."/>
        </authorList>
    </citation>
    <scope>NUCLEOTIDE SEQUENCE [LARGE SCALE GENOMIC DNA]</scope>
    <source>
        <strain evidence="9 10">DSM 2461</strain>
    </source>
</reference>
<dbReference type="InterPro" id="IPR035906">
    <property type="entry name" value="MetI-like_sf"/>
</dbReference>
<sequence length="374" mass="41710">MNKNKDFYVRLSLLADLILIAVLILTGTNWFLSIVVVETAMWLVRCYWLSRVLLLFIGKRLLHMIPIVLSVVAIGFFLIQLAPGDIFTQMTLNPNLKPETVDRYRAAFGLDKEWYVQFFRYIWNALHLDFGFSINYRTPVFQMVSQRAGNTLTLAISTIILAWGLSIPAGIYSATHQYKLGDQVITVLAFIGLALPSFFAAFLLIFLVSSTGSWLPIGGMWSVDVAQMNVFQKAIDLLRHMAIPVFVLASRNMASLTRIMRANMLEIMSQQYITTARAKGLAEKTVVYKHALRNAINPMITIFGYQFGYILGGSALVEAVTAWPGLGSLMLQGIMSQDLYLVVGSLVYGVALLVIGNLIADILLGIVDPRVRIS</sequence>
<keyword evidence="2 7" id="KW-0813">Transport</keyword>
<evidence type="ECO:0000256" key="2">
    <source>
        <dbReference type="ARBA" id="ARBA00022448"/>
    </source>
</evidence>
<comment type="subcellular location">
    <subcellularLocation>
        <location evidence="1 7">Cell membrane</location>
        <topology evidence="1 7">Multi-pass membrane protein</topology>
    </subcellularLocation>
</comment>
<dbReference type="PANTHER" id="PTHR30465">
    <property type="entry name" value="INNER MEMBRANE ABC TRANSPORTER"/>
    <property type="match status" value="1"/>
</dbReference>
<dbReference type="Pfam" id="PF19300">
    <property type="entry name" value="BPD_transp_1_N"/>
    <property type="match status" value="1"/>
</dbReference>
<dbReference type="PROSITE" id="PS50928">
    <property type="entry name" value="ABC_TM1"/>
    <property type="match status" value="1"/>
</dbReference>
<accession>A0A841RBP2</accession>
<gene>
    <name evidence="9" type="ORF">HNR50_003033</name>
</gene>
<feature type="transmembrane region" description="Helical" evidence="7">
    <location>
        <begin position="307"/>
        <end position="326"/>
    </location>
</feature>
<evidence type="ECO:0000256" key="1">
    <source>
        <dbReference type="ARBA" id="ARBA00004651"/>
    </source>
</evidence>
<dbReference type="GO" id="GO:0005886">
    <property type="term" value="C:plasma membrane"/>
    <property type="evidence" value="ECO:0007669"/>
    <property type="project" value="UniProtKB-SubCell"/>
</dbReference>
<evidence type="ECO:0000256" key="5">
    <source>
        <dbReference type="ARBA" id="ARBA00022989"/>
    </source>
</evidence>
<evidence type="ECO:0000256" key="3">
    <source>
        <dbReference type="ARBA" id="ARBA00022475"/>
    </source>
</evidence>
<dbReference type="RefSeq" id="WP_184747605.1">
    <property type="nucleotide sequence ID" value="NZ_JACHGJ010000006.1"/>
</dbReference>